<evidence type="ECO:0000256" key="6">
    <source>
        <dbReference type="SAM" id="SignalP"/>
    </source>
</evidence>
<keyword evidence="6" id="KW-0732">Signal</keyword>
<gene>
    <name evidence="8" type="ORF">SLS63_001248</name>
</gene>
<feature type="transmembrane region" description="Helical" evidence="5">
    <location>
        <begin position="220"/>
        <end position="238"/>
    </location>
</feature>
<dbReference type="PANTHER" id="PTHR31382">
    <property type="entry name" value="NA(+)/H(+) ANTIPORTER"/>
    <property type="match status" value="1"/>
</dbReference>
<proteinExistence type="predicted"/>
<feature type="transmembrane region" description="Helical" evidence="5">
    <location>
        <begin position="70"/>
        <end position="86"/>
    </location>
</feature>
<comment type="caution">
    <text evidence="8">The sequence shown here is derived from an EMBL/GenBank/DDBJ whole genome shotgun (WGS) entry which is preliminary data.</text>
</comment>
<dbReference type="InterPro" id="IPR006153">
    <property type="entry name" value="Cation/H_exchanger_TM"/>
</dbReference>
<evidence type="ECO:0000259" key="7">
    <source>
        <dbReference type="Pfam" id="PF00999"/>
    </source>
</evidence>
<keyword evidence="9" id="KW-1185">Reference proteome</keyword>
<organism evidence="8 9">
    <name type="scientific">Diaporthe eres</name>
    <name type="common">Phomopsis oblonga</name>
    <dbReference type="NCBI Taxonomy" id="83184"/>
    <lineage>
        <taxon>Eukaryota</taxon>
        <taxon>Fungi</taxon>
        <taxon>Dikarya</taxon>
        <taxon>Ascomycota</taxon>
        <taxon>Pezizomycotina</taxon>
        <taxon>Sordariomycetes</taxon>
        <taxon>Sordariomycetidae</taxon>
        <taxon>Diaporthales</taxon>
        <taxon>Diaporthaceae</taxon>
        <taxon>Diaporthe</taxon>
        <taxon>Diaporthe eres species complex</taxon>
    </lineage>
</organism>
<protein>
    <recommendedName>
        <fullName evidence="7">Cation/H+ exchanger transmembrane domain-containing protein</fullName>
    </recommendedName>
</protein>
<evidence type="ECO:0000256" key="3">
    <source>
        <dbReference type="ARBA" id="ARBA00022989"/>
    </source>
</evidence>
<evidence type="ECO:0000313" key="9">
    <source>
        <dbReference type="Proteomes" id="UP001430848"/>
    </source>
</evidence>
<dbReference type="PANTHER" id="PTHR31382:SF1">
    <property type="entry name" value="SODIUM ION_PROTON EXCHANGER (EUROFUNG)"/>
    <property type="match status" value="1"/>
</dbReference>
<name>A0ABR1PLU2_DIAER</name>
<keyword evidence="3 5" id="KW-1133">Transmembrane helix</keyword>
<feature type="chain" id="PRO_5045515590" description="Cation/H+ exchanger transmembrane domain-containing protein" evidence="6">
    <location>
        <begin position="25"/>
        <end position="321"/>
    </location>
</feature>
<evidence type="ECO:0000256" key="5">
    <source>
        <dbReference type="SAM" id="Phobius"/>
    </source>
</evidence>
<sequence>MTAMWLSTSLLVWALVPNLPFLHALVVASCITPTDPVLSNVIVKGRFADLNVPKDLQHIITAESGANDGLGYPFLFLALYLIKYTGNGAGSAPGGVRMAMGMWFGENLGYTIILSVVYGAAVGWVAKELLHCEWWPPGFGTYLWLRIMTNRDSGAEKHDFVDRESFLVFVFSLALFITGTCGMIGTDDVLACFIAGNAFTWDDWFRLETMDDSLQPTIDMLLNIGIFMWYGAVAPWGKFLHNDVIPLYRLVPLAILILIFRRLPWVYAIHKKIPQIEHARQAIFVGFFGPIGVSAVFYLYITQEFLETLRDGDGNLRPDGK</sequence>
<accession>A0ABR1PLU2</accession>
<keyword evidence="2 5" id="KW-0812">Transmembrane</keyword>
<evidence type="ECO:0000256" key="4">
    <source>
        <dbReference type="ARBA" id="ARBA00023136"/>
    </source>
</evidence>
<keyword evidence="4 5" id="KW-0472">Membrane</keyword>
<evidence type="ECO:0000313" key="8">
    <source>
        <dbReference type="EMBL" id="KAK7740048.1"/>
    </source>
</evidence>
<evidence type="ECO:0000256" key="1">
    <source>
        <dbReference type="ARBA" id="ARBA00004141"/>
    </source>
</evidence>
<feature type="domain" description="Cation/H+ exchanger transmembrane" evidence="7">
    <location>
        <begin position="162"/>
        <end position="296"/>
    </location>
</feature>
<dbReference type="InterPro" id="IPR004712">
    <property type="entry name" value="Na+/H+_antiporter_fungi"/>
</dbReference>
<feature type="transmembrane region" description="Helical" evidence="5">
    <location>
        <begin position="166"/>
        <end position="199"/>
    </location>
</feature>
<feature type="transmembrane region" description="Helical" evidence="5">
    <location>
        <begin position="250"/>
        <end position="270"/>
    </location>
</feature>
<feature type="signal peptide" evidence="6">
    <location>
        <begin position="1"/>
        <end position="24"/>
    </location>
</feature>
<dbReference type="EMBL" id="JAKNSF020000003">
    <property type="protein sequence ID" value="KAK7740048.1"/>
    <property type="molecule type" value="Genomic_DNA"/>
</dbReference>
<feature type="transmembrane region" description="Helical" evidence="5">
    <location>
        <begin position="107"/>
        <end position="126"/>
    </location>
</feature>
<feature type="transmembrane region" description="Helical" evidence="5">
    <location>
        <begin position="282"/>
        <end position="301"/>
    </location>
</feature>
<feature type="domain" description="Cation/H+ exchanger transmembrane" evidence="7">
    <location>
        <begin position="4"/>
        <end position="127"/>
    </location>
</feature>
<comment type="subcellular location">
    <subcellularLocation>
        <location evidence="1">Membrane</location>
        <topology evidence="1">Multi-pass membrane protein</topology>
    </subcellularLocation>
</comment>
<dbReference type="Proteomes" id="UP001430848">
    <property type="component" value="Unassembled WGS sequence"/>
</dbReference>
<dbReference type="Pfam" id="PF00999">
    <property type="entry name" value="Na_H_Exchanger"/>
    <property type="match status" value="2"/>
</dbReference>
<reference evidence="8 9" key="1">
    <citation type="submission" date="2024-02" db="EMBL/GenBank/DDBJ databases">
        <title>De novo assembly and annotation of 12 fungi associated with fruit tree decline syndrome in Ontario, Canada.</title>
        <authorList>
            <person name="Sulman M."/>
            <person name="Ellouze W."/>
            <person name="Ilyukhin E."/>
        </authorList>
    </citation>
    <scope>NUCLEOTIDE SEQUENCE [LARGE SCALE GENOMIC DNA]</scope>
    <source>
        <strain evidence="8 9">M169</strain>
    </source>
</reference>
<evidence type="ECO:0000256" key="2">
    <source>
        <dbReference type="ARBA" id="ARBA00022692"/>
    </source>
</evidence>